<accession>A0A6B3NAM6</accession>
<sequence length="240" mass="28291">MTDKPEEFNTYPNVLAFWHQQSSVGTYHDKRFVIAKAISLFNACIFVDSNVRILDQVPDNLEWPPGITAKTGCSILTQNRKRDNFLNLIKKIATKLDLNLEDVKFVNEFMFVVTRDSGVEDEFIKQWGMIANYFELNGIYHGEGNAIGLAAAKVGFSVRFDSLKEISFFKDRIEKTKMQRGQAAQNEKLIFFEKQKQIEYPRQHFLQKLLSKLGKYRRRYYHLWRLRIVSLISDYDFYFR</sequence>
<name>A0A6B3NAM6_9CYAN</name>
<reference evidence="1" key="1">
    <citation type="submission" date="2019-11" db="EMBL/GenBank/DDBJ databases">
        <title>Genomic insights into an expanded diversity of filamentous marine cyanobacteria reveals the extraordinary biosynthetic potential of Moorea and Okeania.</title>
        <authorList>
            <person name="Ferreira Leao T."/>
            <person name="Wang M."/>
            <person name="Moss N."/>
            <person name="Da Silva R."/>
            <person name="Sanders J."/>
            <person name="Nurk S."/>
            <person name="Gurevich A."/>
            <person name="Humphrey G."/>
            <person name="Reher R."/>
            <person name="Zhu Q."/>
            <person name="Belda-Ferre P."/>
            <person name="Glukhov E."/>
            <person name="Rex R."/>
            <person name="Dorrestein P.C."/>
            <person name="Knight R."/>
            <person name="Pevzner P."/>
            <person name="Gerwick W.H."/>
            <person name="Gerwick L."/>
        </authorList>
    </citation>
    <scope>NUCLEOTIDE SEQUENCE</scope>
    <source>
        <strain evidence="1">SIO1C4</strain>
    </source>
</reference>
<dbReference type="EMBL" id="JAAHFQ010000119">
    <property type="protein sequence ID" value="NER27642.1"/>
    <property type="molecule type" value="Genomic_DNA"/>
</dbReference>
<organism evidence="1">
    <name type="scientific">Symploca sp. SIO1C4</name>
    <dbReference type="NCBI Taxonomy" id="2607765"/>
    <lineage>
        <taxon>Bacteria</taxon>
        <taxon>Bacillati</taxon>
        <taxon>Cyanobacteriota</taxon>
        <taxon>Cyanophyceae</taxon>
        <taxon>Coleofasciculales</taxon>
        <taxon>Coleofasciculaceae</taxon>
        <taxon>Symploca</taxon>
    </lineage>
</organism>
<dbReference type="AlphaFoldDB" id="A0A6B3NAM6"/>
<evidence type="ECO:0000313" key="1">
    <source>
        <dbReference type="EMBL" id="NER27642.1"/>
    </source>
</evidence>
<comment type="caution">
    <text evidence="1">The sequence shown here is derived from an EMBL/GenBank/DDBJ whole genome shotgun (WGS) entry which is preliminary data.</text>
</comment>
<protein>
    <submittedName>
        <fullName evidence="1">Uncharacterized protein</fullName>
    </submittedName>
</protein>
<gene>
    <name evidence="1" type="ORF">F6J89_08400</name>
</gene>
<proteinExistence type="predicted"/>